<dbReference type="Pfam" id="PF00270">
    <property type="entry name" value="DEAD"/>
    <property type="match status" value="1"/>
</dbReference>
<reference evidence="6 7" key="1">
    <citation type="submission" date="2020-08" db="EMBL/GenBank/DDBJ databases">
        <title>Genomic Encyclopedia of Type Strains, Phase IV (KMG-IV): sequencing the most valuable type-strain genomes for metagenomic binning, comparative biology and taxonomic classification.</title>
        <authorList>
            <person name="Goeker M."/>
        </authorList>
    </citation>
    <scope>NUCLEOTIDE SEQUENCE [LARGE SCALE GENOMIC DNA]</scope>
    <source>
        <strain evidence="6 7">DSM 21458</strain>
    </source>
</reference>
<dbReference type="RefSeq" id="WP_343058513.1">
    <property type="nucleotide sequence ID" value="NZ_JACHHG010000021.1"/>
</dbReference>
<dbReference type="EMBL" id="JACHHG010000021">
    <property type="protein sequence ID" value="MBB6100112.1"/>
    <property type="molecule type" value="Genomic_DNA"/>
</dbReference>
<dbReference type="SUPFAM" id="SSF52540">
    <property type="entry name" value="P-loop containing nucleoside triphosphate hydrolases"/>
    <property type="match status" value="1"/>
</dbReference>
<dbReference type="InterPro" id="IPR018973">
    <property type="entry name" value="MZB"/>
</dbReference>
<evidence type="ECO:0000259" key="4">
    <source>
        <dbReference type="PROSITE" id="PS51192"/>
    </source>
</evidence>
<dbReference type="PROSITE" id="PS51194">
    <property type="entry name" value="HELICASE_CTER"/>
    <property type="match status" value="1"/>
</dbReference>
<dbReference type="SMART" id="SM00487">
    <property type="entry name" value="DEXDc"/>
    <property type="match status" value="1"/>
</dbReference>
<dbReference type="GO" id="GO:0036297">
    <property type="term" value="P:interstrand cross-link repair"/>
    <property type="evidence" value="ECO:0007669"/>
    <property type="project" value="TreeGrafter"/>
</dbReference>
<feature type="domain" description="Helicase C-terminal" evidence="5">
    <location>
        <begin position="247"/>
        <end position="404"/>
    </location>
</feature>
<evidence type="ECO:0000259" key="5">
    <source>
        <dbReference type="PROSITE" id="PS51194"/>
    </source>
</evidence>
<dbReference type="GO" id="GO:0005524">
    <property type="term" value="F:ATP binding"/>
    <property type="evidence" value="ECO:0007669"/>
    <property type="project" value="UniProtKB-KW"/>
</dbReference>
<evidence type="ECO:0000256" key="2">
    <source>
        <dbReference type="ARBA" id="ARBA00022840"/>
    </source>
</evidence>
<dbReference type="InterPro" id="IPR014001">
    <property type="entry name" value="Helicase_ATP-bd"/>
</dbReference>
<dbReference type="GO" id="GO:0003676">
    <property type="term" value="F:nucleic acid binding"/>
    <property type="evidence" value="ECO:0007669"/>
    <property type="project" value="InterPro"/>
</dbReference>
<dbReference type="PANTHER" id="PTHR47957">
    <property type="entry name" value="ATP-DEPENDENT HELICASE HRQ1"/>
    <property type="match status" value="1"/>
</dbReference>
<dbReference type="GO" id="GO:0043138">
    <property type="term" value="F:3'-5' DNA helicase activity"/>
    <property type="evidence" value="ECO:0007669"/>
    <property type="project" value="TreeGrafter"/>
</dbReference>
<keyword evidence="6" id="KW-0378">Hydrolase</keyword>
<dbReference type="Pfam" id="PF00271">
    <property type="entry name" value="Helicase_C"/>
    <property type="match status" value="1"/>
</dbReference>
<dbReference type="InterPro" id="IPR011545">
    <property type="entry name" value="DEAD/DEAH_box_helicase_dom"/>
</dbReference>
<dbReference type="AlphaFoldDB" id="A0A841I8G4"/>
<organism evidence="6 7">
    <name type="scientific">Deinobacterium chartae</name>
    <dbReference type="NCBI Taxonomy" id="521158"/>
    <lineage>
        <taxon>Bacteria</taxon>
        <taxon>Thermotogati</taxon>
        <taxon>Deinococcota</taxon>
        <taxon>Deinococci</taxon>
        <taxon>Deinococcales</taxon>
        <taxon>Deinococcaceae</taxon>
        <taxon>Deinobacterium</taxon>
    </lineage>
</organism>
<proteinExistence type="predicted"/>
<dbReference type="PROSITE" id="PS51192">
    <property type="entry name" value="HELICASE_ATP_BIND_1"/>
    <property type="match status" value="1"/>
</dbReference>
<dbReference type="GO" id="GO:0006289">
    <property type="term" value="P:nucleotide-excision repair"/>
    <property type="evidence" value="ECO:0007669"/>
    <property type="project" value="TreeGrafter"/>
</dbReference>
<name>A0A841I8G4_9DEIO</name>
<dbReference type="PANTHER" id="PTHR47957:SF3">
    <property type="entry name" value="ATP-DEPENDENT HELICASE HRQ1"/>
    <property type="match status" value="1"/>
</dbReference>
<dbReference type="CDD" id="cd17923">
    <property type="entry name" value="DEXHc_Hrq1-like"/>
    <property type="match status" value="1"/>
</dbReference>
<accession>A0A841I8G4</accession>
<dbReference type="SMART" id="SM00490">
    <property type="entry name" value="HELICc"/>
    <property type="match status" value="1"/>
</dbReference>
<feature type="compositionally biased region" description="Low complexity" evidence="3">
    <location>
        <begin position="758"/>
        <end position="768"/>
    </location>
</feature>
<sequence>MLGPRAPLLFRSEAQPGRSTPVSELGWSERVRRGFGFDTVYHHQAEAYAHLEAGRHVVLTTPTASGKTGAFFPAVFAALERDPDATALFVYPLVALAQDQGEKLAAFLQRGGFDWASASFQGNARAEATFRDEVRMVTATPDKLHWSLTHPATLRFLRGLRFLVLDEAHTYRGGFGSEVSGMLRRLLTLARSLGARPQLILSTATIGNPVAFARELCGIEAVEVSRSGAPQYGKDYYLADHRGQPRRFWDAVVSASARYDLKTLAFFRGRGRALRLYGNYRARPEYADRVHLYMAGAGGRDARLSDFRGARGGVMFATNALEAGVDIGDLEVVILDGYPGSRMAFRQMAGRAGRASPGLVLYLPALDERGVPQPVDAFYSNVDNFRELLVGPVERAVVEPANPYLAPRHAARLLEEHRAAGVTSPPLEGLFPGPPPAGRPAYWNLRGAGQRSFFVVESADWETHGERALARALETPGEHYAYLEKHVDAVFDLEGQGYRVERWQETAQGTVILVRPYTAGDLFTRGLFEVRLRPAGPGSLGEWQRAGQVAYRCGEVTVQRRYGGYQLMRQVFARRCLKCDREPELHESRCLRCGGVIGDRMTNLKMGDVAFEQAAELPAFRTVALEVAVNASLEVAHTLKHLLSKLIPERVACDTNDLGGAFRSGLETHFFLYDDWPGGLGVARRVFEVMPELLGRALALAASRCCEHGCYQCTEVGRCAAPFLPSGERRGLDKAATRALLEASLGRPAPPPGRHVRSSPPAAAEPVPSELDWRLQARELLELRGLSLLEVSRRLGRPGREIEAALRGLPPLEVFHPRFGVGVLLAARGSGARREVSVRFADAQRQLLVEKAGLTVAQAASPSATAEPRSTGV</sequence>
<dbReference type="Gene3D" id="3.40.50.300">
    <property type="entry name" value="P-loop containing nucleotide triphosphate hydrolases"/>
    <property type="match status" value="2"/>
</dbReference>
<dbReference type="InterPro" id="IPR001650">
    <property type="entry name" value="Helicase_C-like"/>
</dbReference>
<evidence type="ECO:0000313" key="7">
    <source>
        <dbReference type="Proteomes" id="UP000569951"/>
    </source>
</evidence>
<keyword evidence="2" id="KW-0067">ATP-binding</keyword>
<comment type="caution">
    <text evidence="6">The sequence shown here is derived from an EMBL/GenBank/DDBJ whole genome shotgun (WGS) entry which is preliminary data.</text>
</comment>
<dbReference type="Proteomes" id="UP000569951">
    <property type="component" value="Unassembled WGS sequence"/>
</dbReference>
<keyword evidence="7" id="KW-1185">Reference proteome</keyword>
<keyword evidence="6" id="KW-0347">Helicase</keyword>
<evidence type="ECO:0000313" key="6">
    <source>
        <dbReference type="EMBL" id="MBB6100112.1"/>
    </source>
</evidence>
<dbReference type="Pfam" id="PF09369">
    <property type="entry name" value="MZB"/>
    <property type="match status" value="1"/>
</dbReference>
<feature type="domain" description="Helicase ATP-binding" evidence="4">
    <location>
        <begin position="48"/>
        <end position="224"/>
    </location>
</feature>
<keyword evidence="1" id="KW-0547">Nucleotide-binding</keyword>
<gene>
    <name evidence="6" type="ORF">HNR42_003577</name>
</gene>
<feature type="region of interest" description="Disordered" evidence="3">
    <location>
        <begin position="744"/>
        <end position="768"/>
    </location>
</feature>
<protein>
    <submittedName>
        <fullName evidence="6">DEAD/DEAH box helicase domain-containing protein</fullName>
    </submittedName>
</protein>
<evidence type="ECO:0000256" key="1">
    <source>
        <dbReference type="ARBA" id="ARBA00022741"/>
    </source>
</evidence>
<dbReference type="InterPro" id="IPR027417">
    <property type="entry name" value="P-loop_NTPase"/>
</dbReference>
<evidence type="ECO:0000256" key="3">
    <source>
        <dbReference type="SAM" id="MobiDB-lite"/>
    </source>
</evidence>